<evidence type="ECO:0000256" key="3">
    <source>
        <dbReference type="ARBA" id="ARBA00022989"/>
    </source>
</evidence>
<evidence type="ECO:0000313" key="7">
    <source>
        <dbReference type="Proteomes" id="UP000215559"/>
    </source>
</evidence>
<comment type="caution">
    <text evidence="6">The sequence shown here is derived from an EMBL/GenBank/DDBJ whole genome shotgun (WGS) entry which is preliminary data.</text>
</comment>
<evidence type="ECO:0000256" key="5">
    <source>
        <dbReference type="SAM" id="Phobius"/>
    </source>
</evidence>
<dbReference type="AlphaFoldDB" id="A0A235BPE3"/>
<evidence type="ECO:0000256" key="2">
    <source>
        <dbReference type="ARBA" id="ARBA00022692"/>
    </source>
</evidence>
<sequence>MAIDIGILFILVIFAFHGYAKGFLSGLTSRITPVLGIWLGLRKCDAFATVLYPMFHNYTVSVVASFLIILVIIWFGLKLFHIFPRASV</sequence>
<dbReference type="Proteomes" id="UP000215559">
    <property type="component" value="Unassembled WGS sequence"/>
</dbReference>
<comment type="subcellular location">
    <subcellularLocation>
        <location evidence="1">Membrane</location>
        <topology evidence="1">Multi-pass membrane protein</topology>
    </subcellularLocation>
</comment>
<keyword evidence="4 5" id="KW-0472">Membrane</keyword>
<gene>
    <name evidence="6" type="ORF">CH330_08800</name>
</gene>
<dbReference type="GO" id="GO:0016020">
    <property type="term" value="C:membrane"/>
    <property type="evidence" value="ECO:0007669"/>
    <property type="project" value="UniProtKB-SubCell"/>
</dbReference>
<feature type="transmembrane region" description="Helical" evidence="5">
    <location>
        <begin position="58"/>
        <end position="77"/>
    </location>
</feature>
<keyword evidence="2 5" id="KW-0812">Transmembrane</keyword>
<protein>
    <submittedName>
        <fullName evidence="6">Uncharacterized protein</fullName>
    </submittedName>
</protein>
<dbReference type="InterPro" id="IPR003825">
    <property type="entry name" value="Colicin-V_CvpA"/>
</dbReference>
<accession>A0A235BPE3</accession>
<dbReference type="EMBL" id="NOZP01000163">
    <property type="protein sequence ID" value="OYD14370.1"/>
    <property type="molecule type" value="Genomic_DNA"/>
</dbReference>
<name>A0A235BPE3_UNCW3</name>
<evidence type="ECO:0000313" key="6">
    <source>
        <dbReference type="EMBL" id="OYD14370.1"/>
    </source>
</evidence>
<keyword evidence="3 5" id="KW-1133">Transmembrane helix</keyword>
<proteinExistence type="predicted"/>
<dbReference type="Pfam" id="PF02674">
    <property type="entry name" value="Colicin_V"/>
    <property type="match status" value="1"/>
</dbReference>
<organism evidence="6 7">
    <name type="scientific">candidate division WOR-3 bacterium JGI_Cruoil_03_51_56</name>
    <dbReference type="NCBI Taxonomy" id="1973747"/>
    <lineage>
        <taxon>Bacteria</taxon>
        <taxon>Bacteria division WOR-3</taxon>
    </lineage>
</organism>
<dbReference type="GO" id="GO:0009403">
    <property type="term" value="P:toxin biosynthetic process"/>
    <property type="evidence" value="ECO:0007669"/>
    <property type="project" value="InterPro"/>
</dbReference>
<evidence type="ECO:0000256" key="1">
    <source>
        <dbReference type="ARBA" id="ARBA00004141"/>
    </source>
</evidence>
<reference evidence="6 7" key="1">
    <citation type="submission" date="2017-07" db="EMBL/GenBank/DDBJ databases">
        <title>Recovery of genomes from metagenomes via a dereplication, aggregation, and scoring strategy.</title>
        <authorList>
            <person name="Sieber C.M."/>
            <person name="Probst A.J."/>
            <person name="Sharrar A."/>
            <person name="Thomas B.C."/>
            <person name="Hess M."/>
            <person name="Tringe S.G."/>
            <person name="Banfield J.F."/>
        </authorList>
    </citation>
    <scope>NUCLEOTIDE SEQUENCE [LARGE SCALE GENOMIC DNA]</scope>
    <source>
        <strain evidence="6">JGI_Cruoil_03_51_56</strain>
    </source>
</reference>
<evidence type="ECO:0000256" key="4">
    <source>
        <dbReference type="ARBA" id="ARBA00023136"/>
    </source>
</evidence>